<proteinExistence type="predicted"/>
<dbReference type="PANTHER" id="PTHR43861:SF3">
    <property type="entry name" value="PUTATIVE (AFU_ORTHOLOGUE AFUA_2G14390)-RELATED"/>
    <property type="match status" value="1"/>
</dbReference>
<dbReference type="AlphaFoldDB" id="A0A4U2YI13"/>
<dbReference type="Gene3D" id="3.40.50.150">
    <property type="entry name" value="Vaccinia Virus protein VP39"/>
    <property type="match status" value="1"/>
</dbReference>
<reference evidence="2 3" key="1">
    <citation type="submission" date="2019-04" db="EMBL/GenBank/DDBJ databases">
        <authorList>
            <person name="Dong K."/>
        </authorList>
    </citation>
    <scope>NUCLEOTIDE SEQUENCE [LARGE SCALE GENOMIC DNA]</scope>
    <source>
        <strain evidence="3">dk3543</strain>
    </source>
</reference>
<dbReference type="PANTHER" id="PTHR43861">
    <property type="entry name" value="TRANS-ACONITATE 2-METHYLTRANSFERASE-RELATED"/>
    <property type="match status" value="1"/>
</dbReference>
<evidence type="ECO:0000256" key="1">
    <source>
        <dbReference type="ARBA" id="ARBA00022679"/>
    </source>
</evidence>
<protein>
    <submittedName>
        <fullName evidence="2">Class I SAM-dependent methyltransferase</fullName>
    </submittedName>
</protein>
<comment type="caution">
    <text evidence="2">The sequence shown here is derived from an EMBL/GenBank/DDBJ whole genome shotgun (WGS) entry which is preliminary data.</text>
</comment>
<dbReference type="EMBL" id="SZPY01000004">
    <property type="protein sequence ID" value="TKI60727.1"/>
    <property type="molecule type" value="Genomic_DNA"/>
</dbReference>
<organism evidence="2 3">
    <name type="scientific">Nocardioides jishulii</name>
    <dbReference type="NCBI Taxonomy" id="2575440"/>
    <lineage>
        <taxon>Bacteria</taxon>
        <taxon>Bacillati</taxon>
        <taxon>Actinomycetota</taxon>
        <taxon>Actinomycetes</taxon>
        <taxon>Propionibacteriales</taxon>
        <taxon>Nocardioidaceae</taxon>
        <taxon>Nocardioides</taxon>
    </lineage>
</organism>
<keyword evidence="2" id="KW-0489">Methyltransferase</keyword>
<dbReference type="GO" id="GO:0032259">
    <property type="term" value="P:methylation"/>
    <property type="evidence" value="ECO:0007669"/>
    <property type="project" value="UniProtKB-KW"/>
</dbReference>
<dbReference type="Pfam" id="PF13489">
    <property type="entry name" value="Methyltransf_23"/>
    <property type="match status" value="1"/>
</dbReference>
<keyword evidence="3" id="KW-1185">Reference proteome</keyword>
<dbReference type="RefSeq" id="WP_137067034.1">
    <property type="nucleotide sequence ID" value="NZ_CP040748.1"/>
</dbReference>
<dbReference type="Proteomes" id="UP000307808">
    <property type="component" value="Unassembled WGS sequence"/>
</dbReference>
<dbReference type="GO" id="GO:0008168">
    <property type="term" value="F:methyltransferase activity"/>
    <property type="evidence" value="ECO:0007669"/>
    <property type="project" value="UniProtKB-KW"/>
</dbReference>
<dbReference type="InterPro" id="IPR029063">
    <property type="entry name" value="SAM-dependent_MTases_sf"/>
</dbReference>
<accession>A0A4U2YI13</accession>
<gene>
    <name evidence="2" type="ORF">FC770_14530</name>
</gene>
<dbReference type="SUPFAM" id="SSF53335">
    <property type="entry name" value="S-adenosyl-L-methionine-dependent methyltransferases"/>
    <property type="match status" value="1"/>
</dbReference>
<sequence>MPKFRALPVLSSLTAASLALSGRRLRERASLLPVLNSLPAAADPVGTVDTTGWRVVSATGVELHPDTLAAAVAWAQEQGLDAVDLVPVDLTVARALDLLRLVDPASYRSTATAQGRTAGHAVVVRAELAERAELPTGPVPPPAMVEVARQVKRYAPRTCDLVVAPRERAVDLTPDEELAVQRAVFDRYGTANLAALGLQLAVLGSGLLASRPTGLAALAAYEAQPAAVFAGQRGPLAPRDLTRTAGTRWARETGRLTALLRAEAPRPTSLVQSDALRPEYAAEIALGTERFLEPRVDKCRWCGSTELSTLLTTPDLIQNKPGTFSLDECGSCGHVFQNPRLSPEGLDFYYKDCYDGFGGEEMERIFATQSTDYEGRAAMVREHDPAPARWLDVGSGHAHFCLVARELFPDTSFEGLDLGAAIDDAAHRGWIDRSFRGMFPDVAPELAGQFDVVSMHHYLEHTREPAEELDAAVTALKPGGLLMIEVPNPDCAHGRALGRYWMPWLQPQHQHFVSMDRLQEALEERGFTVLERETTQPTRGLDTVAAAWLLAGHLAPRLWMPWHRRPTHADRAARLAAVTTALGAGVVAAIGTEVAGAISGDVTGSAFRMLARLDGPERPVRTA</sequence>
<keyword evidence="1 2" id="KW-0808">Transferase</keyword>
<evidence type="ECO:0000313" key="2">
    <source>
        <dbReference type="EMBL" id="TKI60727.1"/>
    </source>
</evidence>
<evidence type="ECO:0000313" key="3">
    <source>
        <dbReference type="Proteomes" id="UP000307808"/>
    </source>
</evidence>
<dbReference type="OrthoDB" id="3779937at2"/>
<name>A0A4U2YI13_9ACTN</name>